<comment type="caution">
    <text evidence="13">The sequence shown here is derived from an EMBL/GenBank/DDBJ whole genome shotgun (WGS) entry which is preliminary data.</text>
</comment>
<evidence type="ECO:0000256" key="6">
    <source>
        <dbReference type="ARBA" id="ARBA00022691"/>
    </source>
</evidence>
<keyword evidence="14" id="KW-1185">Reference proteome</keyword>
<evidence type="ECO:0000256" key="8">
    <source>
        <dbReference type="ARBA" id="ARBA00022842"/>
    </source>
</evidence>
<dbReference type="PANTHER" id="PTHR21404:SF3">
    <property type="entry name" value="SMALL RNA 2'-O-METHYLTRANSFERASE"/>
    <property type="match status" value="1"/>
</dbReference>
<evidence type="ECO:0000256" key="12">
    <source>
        <dbReference type="ARBA" id="ARBA00048418"/>
    </source>
</evidence>
<dbReference type="OrthoDB" id="250683at2759"/>
<dbReference type="EMBL" id="MKKU01000647">
    <property type="protein sequence ID" value="RNF05169.1"/>
    <property type="molecule type" value="Genomic_DNA"/>
</dbReference>
<protein>
    <recommendedName>
        <fullName evidence="3">Small RNA 2'-O-methyltransferase</fullName>
        <ecNumber evidence="11">2.1.1.386</ecNumber>
    </recommendedName>
</protein>
<evidence type="ECO:0000256" key="11">
    <source>
        <dbReference type="ARBA" id="ARBA00035025"/>
    </source>
</evidence>
<dbReference type="Proteomes" id="UP000284403">
    <property type="component" value="Unassembled WGS sequence"/>
</dbReference>
<comment type="catalytic activity">
    <reaction evidence="12">
        <text>small RNA 3'-end nucleotide + S-adenosyl-L-methionine = small RNA 3'-end 2'-O-methylnucleotide + S-adenosyl-L-homocysteine + H(+)</text>
        <dbReference type="Rhea" id="RHEA:37887"/>
        <dbReference type="Rhea" id="RHEA-COMP:10415"/>
        <dbReference type="Rhea" id="RHEA-COMP:10416"/>
        <dbReference type="ChEBI" id="CHEBI:15378"/>
        <dbReference type="ChEBI" id="CHEBI:57856"/>
        <dbReference type="ChEBI" id="CHEBI:59789"/>
        <dbReference type="ChEBI" id="CHEBI:74896"/>
        <dbReference type="ChEBI" id="CHEBI:74898"/>
        <dbReference type="EC" id="2.1.1.386"/>
    </reaction>
</comment>
<dbReference type="GO" id="GO:0005634">
    <property type="term" value="C:nucleus"/>
    <property type="evidence" value="ECO:0007669"/>
    <property type="project" value="TreeGrafter"/>
</dbReference>
<dbReference type="PANTHER" id="PTHR21404">
    <property type="entry name" value="HEN1"/>
    <property type="match status" value="1"/>
</dbReference>
<proteinExistence type="inferred from homology"/>
<reference evidence="13 14" key="1">
    <citation type="journal article" date="2018" name="BMC Genomics">
        <title>Genomic comparison of Trypanosoma conorhini and Trypanosoma rangeli to Trypanosoma cruzi strains of high and low virulence.</title>
        <authorList>
            <person name="Bradwell K.R."/>
            <person name="Koparde V.N."/>
            <person name="Matveyev A.V."/>
            <person name="Serrano M.G."/>
            <person name="Alves J.M."/>
            <person name="Parikh H."/>
            <person name="Huang B."/>
            <person name="Lee V."/>
            <person name="Espinosa-Alvarez O."/>
            <person name="Ortiz P.A."/>
            <person name="Costa-Martins A.G."/>
            <person name="Teixeira M.M."/>
            <person name="Buck G.A."/>
        </authorList>
    </citation>
    <scope>NUCLEOTIDE SEQUENCE [LARGE SCALE GENOMIC DNA]</scope>
    <source>
        <strain evidence="13 14">025E</strain>
    </source>
</reference>
<evidence type="ECO:0000256" key="9">
    <source>
        <dbReference type="ARBA" id="ARBA00022884"/>
    </source>
</evidence>
<dbReference type="Pfam" id="PF13489">
    <property type="entry name" value="Methyltransf_23"/>
    <property type="match status" value="1"/>
</dbReference>
<organism evidence="13 14">
    <name type="scientific">Trypanosoma conorhini</name>
    <dbReference type="NCBI Taxonomy" id="83891"/>
    <lineage>
        <taxon>Eukaryota</taxon>
        <taxon>Discoba</taxon>
        <taxon>Euglenozoa</taxon>
        <taxon>Kinetoplastea</taxon>
        <taxon>Metakinetoplastina</taxon>
        <taxon>Trypanosomatida</taxon>
        <taxon>Trypanosomatidae</taxon>
        <taxon>Trypanosoma</taxon>
    </lineage>
</organism>
<dbReference type="GO" id="GO:0090486">
    <property type="term" value="F:small RNA 2'-O-methyltransferase activity"/>
    <property type="evidence" value="ECO:0007669"/>
    <property type="project" value="UniProtKB-EC"/>
</dbReference>
<dbReference type="Gene3D" id="3.40.50.150">
    <property type="entry name" value="Vaccinia Virus protein VP39"/>
    <property type="match status" value="1"/>
</dbReference>
<evidence type="ECO:0000256" key="10">
    <source>
        <dbReference type="ARBA" id="ARBA00023158"/>
    </source>
</evidence>
<evidence type="ECO:0000256" key="4">
    <source>
        <dbReference type="ARBA" id="ARBA00022603"/>
    </source>
</evidence>
<keyword evidence="8" id="KW-0460">Magnesium</keyword>
<gene>
    <name evidence="13" type="ORF">Tco025E_07830</name>
</gene>
<dbReference type="GO" id="GO:0046872">
    <property type="term" value="F:metal ion binding"/>
    <property type="evidence" value="ECO:0007669"/>
    <property type="project" value="UniProtKB-KW"/>
</dbReference>
<dbReference type="GO" id="GO:0003723">
    <property type="term" value="F:RNA binding"/>
    <property type="evidence" value="ECO:0007669"/>
    <property type="project" value="UniProtKB-KW"/>
</dbReference>
<dbReference type="SUPFAM" id="SSF53335">
    <property type="entry name" value="S-adenosyl-L-methionine-dependent methyltransferases"/>
    <property type="match status" value="1"/>
</dbReference>
<keyword evidence="10" id="KW-0943">RNA-mediated gene silencing</keyword>
<evidence type="ECO:0000256" key="1">
    <source>
        <dbReference type="ARBA" id="ARBA00001946"/>
    </source>
</evidence>
<accession>A0A3R7NNA7</accession>
<evidence type="ECO:0000256" key="7">
    <source>
        <dbReference type="ARBA" id="ARBA00022723"/>
    </source>
</evidence>
<dbReference type="GeneID" id="40321441"/>
<evidence type="ECO:0000256" key="5">
    <source>
        <dbReference type="ARBA" id="ARBA00022679"/>
    </source>
</evidence>
<sequence length="332" mass="35795">MTSQRGKAEGAAAAAAAAAASGPPFSPPLYLQRAQKILQILQANKCRSFIDAGCSRGDLLRLILPCRLCEHSFTRVMAVDLDEDSIREASVVAPPPVLLSPLAYLHPMRIDFVRGDLTRPPRLPACSDRSDEAEANVGGSAVVSSLSQLPQFDAVISVEVLEHMAPQDVPAYTEVLFAHLAARSGARIVVITTPNRDRNLHAAFETPNGDVCVDASPQFERIATELPYPVRHVGHKFEMTAAQFKCYCDYVVEAYCPLWASYTFFGVGDNYTQGAIFYAASSSSGPFFVDDVRATCTTFAALKKKKMSGKREAGVLRSSALGSRANVAFTAA</sequence>
<dbReference type="AlphaFoldDB" id="A0A3R7NNA7"/>
<comment type="similarity">
    <text evidence="2">Belongs to the methyltransferase superfamily. HEN1 family.</text>
</comment>
<dbReference type="EC" id="2.1.1.386" evidence="11"/>
<evidence type="ECO:0000313" key="14">
    <source>
        <dbReference type="Proteomes" id="UP000284403"/>
    </source>
</evidence>
<dbReference type="GO" id="GO:0001510">
    <property type="term" value="P:RNA methylation"/>
    <property type="evidence" value="ECO:0007669"/>
    <property type="project" value="InterPro"/>
</dbReference>
<name>A0A3R7NNA7_9TRYP</name>
<evidence type="ECO:0000256" key="2">
    <source>
        <dbReference type="ARBA" id="ARBA00009026"/>
    </source>
</evidence>
<evidence type="ECO:0000313" key="13">
    <source>
        <dbReference type="EMBL" id="RNF05169.1"/>
    </source>
</evidence>
<keyword evidence="4 13" id="KW-0489">Methyltransferase</keyword>
<evidence type="ECO:0000256" key="3">
    <source>
        <dbReference type="ARBA" id="ARBA00021330"/>
    </source>
</evidence>
<dbReference type="InterPro" id="IPR026610">
    <property type="entry name" value="Hen1"/>
</dbReference>
<dbReference type="GO" id="GO:0030422">
    <property type="term" value="P:siRNA processing"/>
    <property type="evidence" value="ECO:0007669"/>
    <property type="project" value="TreeGrafter"/>
</dbReference>
<keyword evidence="9" id="KW-0694">RNA-binding</keyword>
<comment type="cofactor">
    <cofactor evidence="1">
        <name>Mg(2+)</name>
        <dbReference type="ChEBI" id="CHEBI:18420"/>
    </cofactor>
</comment>
<dbReference type="GO" id="GO:0005737">
    <property type="term" value="C:cytoplasm"/>
    <property type="evidence" value="ECO:0007669"/>
    <property type="project" value="TreeGrafter"/>
</dbReference>
<keyword evidence="7" id="KW-0479">Metal-binding</keyword>
<dbReference type="RefSeq" id="XP_029225196.1">
    <property type="nucleotide sequence ID" value="XM_029374689.1"/>
</dbReference>
<keyword evidence="5 13" id="KW-0808">Transferase</keyword>
<keyword evidence="6" id="KW-0949">S-adenosyl-L-methionine</keyword>
<dbReference type="InterPro" id="IPR029063">
    <property type="entry name" value="SAM-dependent_MTases_sf"/>
</dbReference>